<keyword evidence="5 16" id="KW-0813">Transport</keyword>
<dbReference type="SMART" id="SM01100">
    <property type="entry name" value="CRAL_TRIO_N"/>
    <property type="match status" value="1"/>
</dbReference>
<dbReference type="GO" id="GO:0046872">
    <property type="term" value="F:metal ion binding"/>
    <property type="evidence" value="ECO:0007669"/>
    <property type="project" value="UniProtKB-KW"/>
</dbReference>
<dbReference type="CDD" id="cd00170">
    <property type="entry name" value="SEC14"/>
    <property type="match status" value="1"/>
</dbReference>
<comment type="function">
    <text evidence="15">Non-classical phosphatidylinositol (PtdIns) transfer protein (PITP), which exhibits PtdIns-binding/transfer activity in the absence of detectable PtdCho-binding/transfer activity. Regulates PtdIns(4,5)P2 homeostasis at the plasma membrane. Heme-binding protein that may play a role in organic oxidant-induced stress responses.</text>
</comment>
<evidence type="ECO:0000256" key="7">
    <source>
        <dbReference type="ARBA" id="ARBA00022617"/>
    </source>
</evidence>
<evidence type="ECO:0000256" key="4">
    <source>
        <dbReference type="ARBA" id="ARBA00018320"/>
    </source>
</evidence>
<dbReference type="PANTHER" id="PTHR47669">
    <property type="entry name" value="PHOSPHATIDYLINOSITOL TRANSFER PROTEIN SFH5"/>
    <property type="match status" value="1"/>
</dbReference>
<evidence type="ECO:0000313" key="21">
    <source>
        <dbReference type="Proteomes" id="UP000790833"/>
    </source>
</evidence>
<keyword evidence="13 16" id="KW-0472">Membrane</keyword>
<dbReference type="GeneID" id="66114717"/>
<dbReference type="SMART" id="SM00516">
    <property type="entry name" value="SEC14"/>
    <property type="match status" value="1"/>
</dbReference>
<comment type="subcellular location">
    <subcellularLocation>
        <location evidence="16">Cytoplasm</location>
    </subcellularLocation>
    <subcellularLocation>
        <location evidence="2 16">Endoplasmic reticulum membrane</location>
        <topology evidence="2 16">Peripheral membrane protein</topology>
    </subcellularLocation>
    <subcellularLocation>
        <location evidence="16">Microsome membrane</location>
        <topology evidence="16">Peripheral membrane protein</topology>
    </subcellularLocation>
</comment>
<proteinExistence type="inferred from homology"/>
<keyword evidence="9 16" id="KW-0256">Endoplasmic reticulum</keyword>
<sequence>MLTRVNETLVVREKSDGSGSASELNPSGSPLSPSPSSESESSIFETRVKRSPEPKNDLTTLPQEEAQIMSDVEKKVSESAEPWEEVKKTISTRELKKEEALKLHQLTEALPQIYTKVDNPEYDEIYGHRVNVAGLEHVDIEVRNEILLKFLIAREFDVDKAQKMLIKSLNWRNEFRPLLAAFEETYDDELNELGVLTYFTDSDQKDNLKVTTWNLYGNVKNPKKLFEKFGGEENLGTATRPGSQFLRWRVGLMERATCLLDFTDASNNKGAQVHDYNNVSMFKIDKGMKIATKEIILIFGDNYPELLSIKFFLNVNILMSWIFSFFKNLGIISAETLSKFQVSHNSDIGSYFRPEKLPPQYNGNRSTLVASLFDIDYQGSKLSTYGQIITRKLNEKTIEDVNLTVD</sequence>
<dbReference type="InterPro" id="IPR011074">
    <property type="entry name" value="CRAL/TRIO_N_dom"/>
</dbReference>
<gene>
    <name evidence="20" type="primary">SFH5</name>
    <name evidence="20" type="ORF">KQ657_001343</name>
</gene>
<feature type="region of interest" description="Disordered" evidence="17">
    <location>
        <begin position="1"/>
        <end position="64"/>
    </location>
</feature>
<evidence type="ECO:0000256" key="3">
    <source>
        <dbReference type="ARBA" id="ARBA00006667"/>
    </source>
</evidence>
<evidence type="ECO:0000259" key="19">
    <source>
        <dbReference type="SMART" id="SM01100"/>
    </source>
</evidence>
<comment type="cofactor">
    <cofactor evidence="1">
        <name>heme b</name>
        <dbReference type="ChEBI" id="CHEBI:60344"/>
    </cofactor>
</comment>
<keyword evidence="10 16" id="KW-0492">Microsome</keyword>
<evidence type="ECO:0000256" key="13">
    <source>
        <dbReference type="ARBA" id="ARBA00023136"/>
    </source>
</evidence>
<dbReference type="GO" id="GO:0032541">
    <property type="term" value="C:cortical endoplasmic reticulum"/>
    <property type="evidence" value="ECO:0007669"/>
    <property type="project" value="TreeGrafter"/>
</dbReference>
<dbReference type="AlphaFoldDB" id="A0A9P7V7X2"/>
<dbReference type="InterPro" id="IPR042938">
    <property type="entry name" value="Sfh5"/>
</dbReference>
<evidence type="ECO:0000256" key="16">
    <source>
        <dbReference type="RuleBase" id="RU367059"/>
    </source>
</evidence>
<evidence type="ECO:0000256" key="11">
    <source>
        <dbReference type="ARBA" id="ARBA00023004"/>
    </source>
</evidence>
<evidence type="ECO:0000256" key="10">
    <source>
        <dbReference type="ARBA" id="ARBA00022848"/>
    </source>
</evidence>
<evidence type="ECO:0000256" key="1">
    <source>
        <dbReference type="ARBA" id="ARBA00001970"/>
    </source>
</evidence>
<dbReference type="GO" id="GO:0017157">
    <property type="term" value="P:regulation of exocytosis"/>
    <property type="evidence" value="ECO:0007669"/>
    <property type="project" value="TreeGrafter"/>
</dbReference>
<keyword evidence="11" id="KW-0408">Iron</keyword>
<keyword evidence="6 16" id="KW-0963">Cytoplasm</keyword>
<comment type="similarity">
    <text evidence="3 16">Belongs to the SFH5 family.</text>
</comment>
<dbReference type="Pfam" id="PF03765">
    <property type="entry name" value="CRAL_TRIO_N"/>
    <property type="match status" value="1"/>
</dbReference>
<feature type="compositionally biased region" description="Low complexity" evidence="17">
    <location>
        <begin position="22"/>
        <end position="42"/>
    </location>
</feature>
<accession>A0A9P7V7X2</accession>
<comment type="caution">
    <text evidence="20">The sequence shown here is derived from an EMBL/GenBank/DDBJ whole genome shotgun (WGS) entry which is preliminary data.</text>
</comment>
<dbReference type="InterPro" id="IPR036865">
    <property type="entry name" value="CRAL-TRIO_dom_sf"/>
</dbReference>
<evidence type="ECO:0000256" key="17">
    <source>
        <dbReference type="SAM" id="MobiDB-lite"/>
    </source>
</evidence>
<evidence type="ECO:0000256" key="5">
    <source>
        <dbReference type="ARBA" id="ARBA00022448"/>
    </source>
</evidence>
<dbReference type="GO" id="GO:0005789">
    <property type="term" value="C:endoplasmic reticulum membrane"/>
    <property type="evidence" value="ECO:0007669"/>
    <property type="project" value="UniProtKB-SubCell"/>
</dbReference>
<dbReference type="OrthoDB" id="75724at2759"/>
<evidence type="ECO:0000256" key="2">
    <source>
        <dbReference type="ARBA" id="ARBA00004406"/>
    </source>
</evidence>
<evidence type="ECO:0000256" key="12">
    <source>
        <dbReference type="ARBA" id="ARBA00023055"/>
    </source>
</evidence>
<protein>
    <recommendedName>
        <fullName evidence="4 16">Phosphatidylinositol transfer protein SFH5</fullName>
        <shortName evidence="16">PITP SFH5</shortName>
    </recommendedName>
</protein>
<dbReference type="GO" id="GO:0043001">
    <property type="term" value="P:Golgi to plasma membrane protein transport"/>
    <property type="evidence" value="ECO:0007669"/>
    <property type="project" value="TreeGrafter"/>
</dbReference>
<reference evidence="20" key="1">
    <citation type="submission" date="2021-03" db="EMBL/GenBank/DDBJ databases">
        <authorList>
            <person name="Palmer J.M."/>
        </authorList>
    </citation>
    <scope>NUCLEOTIDE SEQUENCE</scope>
    <source>
        <strain evidence="20">ARV_011</strain>
    </source>
</reference>
<keyword evidence="12 16" id="KW-0445">Lipid transport</keyword>
<dbReference type="SUPFAM" id="SSF46938">
    <property type="entry name" value="CRAL/TRIO N-terminal domain"/>
    <property type="match status" value="1"/>
</dbReference>
<feature type="domain" description="CRAL-TRIO" evidence="18">
    <location>
        <begin position="191"/>
        <end position="366"/>
    </location>
</feature>
<organism evidence="20 21">
    <name type="scientific">Scheffersomyces spartinae</name>
    <dbReference type="NCBI Taxonomy" id="45513"/>
    <lineage>
        <taxon>Eukaryota</taxon>
        <taxon>Fungi</taxon>
        <taxon>Dikarya</taxon>
        <taxon>Ascomycota</taxon>
        <taxon>Saccharomycotina</taxon>
        <taxon>Pichiomycetes</taxon>
        <taxon>Debaryomycetaceae</taxon>
        <taxon>Scheffersomyces</taxon>
    </lineage>
</organism>
<dbReference type="PANTHER" id="PTHR47669:SF1">
    <property type="entry name" value="PHOSPHATIDYLINOSITOL TRANSFER PROTEIN SFH5"/>
    <property type="match status" value="1"/>
</dbReference>
<evidence type="ECO:0000256" key="9">
    <source>
        <dbReference type="ARBA" id="ARBA00022824"/>
    </source>
</evidence>
<dbReference type="GO" id="GO:0005886">
    <property type="term" value="C:plasma membrane"/>
    <property type="evidence" value="ECO:0007669"/>
    <property type="project" value="TreeGrafter"/>
</dbReference>
<evidence type="ECO:0000259" key="18">
    <source>
        <dbReference type="SMART" id="SM00516"/>
    </source>
</evidence>
<comment type="catalytic activity">
    <reaction evidence="14">
        <text>a 1,2-diacyl-sn-glycero-3-phospho-(1D-myo-inositol)(in) = a 1,2-diacyl-sn-glycero-3-phospho-(1D-myo-inositol)(out)</text>
        <dbReference type="Rhea" id="RHEA:38691"/>
        <dbReference type="ChEBI" id="CHEBI:57880"/>
    </reaction>
    <physiologicalReaction direction="left-to-right" evidence="14">
        <dbReference type="Rhea" id="RHEA:38692"/>
    </physiologicalReaction>
</comment>
<keyword evidence="7" id="KW-0349">Heme</keyword>
<dbReference type="Pfam" id="PF00650">
    <property type="entry name" value="CRAL_TRIO"/>
    <property type="match status" value="1"/>
</dbReference>
<evidence type="ECO:0000256" key="8">
    <source>
        <dbReference type="ARBA" id="ARBA00022723"/>
    </source>
</evidence>
<dbReference type="RefSeq" id="XP_043048436.1">
    <property type="nucleotide sequence ID" value="XM_043192141.1"/>
</dbReference>
<feature type="domain" description="CRAL/TRIO N-terminal" evidence="19">
    <location>
        <begin position="143"/>
        <end position="168"/>
    </location>
</feature>
<evidence type="ECO:0000256" key="6">
    <source>
        <dbReference type="ARBA" id="ARBA00022490"/>
    </source>
</evidence>
<dbReference type="GO" id="GO:0008526">
    <property type="term" value="F:phosphatidylinositol transfer activity"/>
    <property type="evidence" value="ECO:0007669"/>
    <property type="project" value="UniProtKB-UniRule"/>
</dbReference>
<dbReference type="GO" id="GO:0005829">
    <property type="term" value="C:cytosol"/>
    <property type="evidence" value="ECO:0007669"/>
    <property type="project" value="TreeGrafter"/>
</dbReference>
<keyword evidence="8" id="KW-0479">Metal-binding</keyword>
<dbReference type="SUPFAM" id="SSF52087">
    <property type="entry name" value="CRAL/TRIO domain"/>
    <property type="match status" value="1"/>
</dbReference>
<keyword evidence="21" id="KW-1185">Reference proteome</keyword>
<name>A0A9P7V7X2_9ASCO</name>
<evidence type="ECO:0000313" key="20">
    <source>
        <dbReference type="EMBL" id="KAG7192886.1"/>
    </source>
</evidence>
<dbReference type="InterPro" id="IPR001251">
    <property type="entry name" value="CRAL-TRIO_dom"/>
</dbReference>
<feature type="compositionally biased region" description="Basic and acidic residues" evidence="17">
    <location>
        <begin position="46"/>
        <end position="56"/>
    </location>
</feature>
<dbReference type="EMBL" id="JAHMUF010000015">
    <property type="protein sequence ID" value="KAG7192886.1"/>
    <property type="molecule type" value="Genomic_DNA"/>
</dbReference>
<dbReference type="InterPro" id="IPR036273">
    <property type="entry name" value="CRAL/TRIO_N_dom_sf"/>
</dbReference>
<evidence type="ECO:0000256" key="14">
    <source>
        <dbReference type="ARBA" id="ARBA00024146"/>
    </source>
</evidence>
<evidence type="ECO:0000256" key="15">
    <source>
        <dbReference type="ARBA" id="ARBA00024180"/>
    </source>
</evidence>
<dbReference type="Proteomes" id="UP000790833">
    <property type="component" value="Unassembled WGS sequence"/>
</dbReference>
<dbReference type="Gene3D" id="3.40.525.10">
    <property type="entry name" value="CRAL-TRIO lipid binding domain"/>
    <property type="match status" value="1"/>
</dbReference>